<evidence type="ECO:0000256" key="1">
    <source>
        <dbReference type="SAM" id="MobiDB-lite"/>
    </source>
</evidence>
<dbReference type="Proteomes" id="UP000823674">
    <property type="component" value="Unassembled WGS sequence"/>
</dbReference>
<comment type="caution">
    <text evidence="2">The sequence shown here is derived from an EMBL/GenBank/DDBJ whole genome shotgun (WGS) entry which is preliminary data.</text>
</comment>
<evidence type="ECO:0000313" key="3">
    <source>
        <dbReference type="Proteomes" id="UP000823674"/>
    </source>
</evidence>
<reference evidence="2 3" key="1">
    <citation type="submission" date="2021-03" db="EMBL/GenBank/DDBJ databases">
        <authorList>
            <person name="King G.J."/>
            <person name="Bancroft I."/>
            <person name="Baten A."/>
            <person name="Bloomfield J."/>
            <person name="Borpatragohain P."/>
            <person name="He Z."/>
            <person name="Irish N."/>
            <person name="Irwin J."/>
            <person name="Liu K."/>
            <person name="Mauleon R.P."/>
            <person name="Moore J."/>
            <person name="Morris R."/>
            <person name="Ostergaard L."/>
            <person name="Wang B."/>
            <person name="Wells R."/>
        </authorList>
    </citation>
    <scope>NUCLEOTIDE SEQUENCE [LARGE SCALE GENOMIC DNA]</scope>
    <source>
        <strain evidence="2">R-o-18</strain>
        <tissue evidence="2">Leaf</tissue>
    </source>
</reference>
<proteinExistence type="predicted"/>
<sequence length="498" mass="54326">MVDSEDRYSTEKASSVQSAILYDCDAEALSVEVLLDTPPGSPKNCPEARGDQSIPVQSRRPLGFGQVFSDQPAASRLEHCELVPVIFKDSFSAGGWTIWVLTLSPKSGLESRLRVEAASSLSNIRSWSKVCDSDRIVPSPSRSASGQWCWVGRPRPCKRENLKLGAKRSTGKFAGKVPGKFTGDNPAIDLNPALDSVRPNSPTLRTRTVRYTQDVRQHTQDVRGCPCVSVSAHRTSVSTHRTSVSTRRTSVSTRRTSVAVRVCPCFRQCTQDVRQHTQDVRQHTQDVRQHTQDVRGCPCVCQHTQDVRQYTQDVRQHTKDVRQHTQDVRGCPCVSVCPSAHAGRPSVNTGRPSAHKGRPWPSVSTQRTSVGRPSAHTGPSSVHRGSPWPSVRPTQGVRQHTQASVFVRVSVRYTQASVSTPGRPSVHTRRSSAQTGCLVGVSVSKPSMLALSVDCIGMLTTISAAALLRGLSVPCTDLDKLMPPCQLHLIAAGPSRMD</sequence>
<protein>
    <submittedName>
        <fullName evidence="2">Uncharacterized protein</fullName>
    </submittedName>
</protein>
<organism evidence="2 3">
    <name type="scientific">Brassica rapa subsp. trilocularis</name>
    <dbReference type="NCBI Taxonomy" id="1813537"/>
    <lineage>
        <taxon>Eukaryota</taxon>
        <taxon>Viridiplantae</taxon>
        <taxon>Streptophyta</taxon>
        <taxon>Embryophyta</taxon>
        <taxon>Tracheophyta</taxon>
        <taxon>Spermatophyta</taxon>
        <taxon>Magnoliopsida</taxon>
        <taxon>eudicotyledons</taxon>
        <taxon>Gunneridae</taxon>
        <taxon>Pentapetalae</taxon>
        <taxon>rosids</taxon>
        <taxon>malvids</taxon>
        <taxon>Brassicales</taxon>
        <taxon>Brassicaceae</taxon>
        <taxon>Brassiceae</taxon>
        <taxon>Brassica</taxon>
    </lineage>
</organism>
<keyword evidence="3" id="KW-1185">Reference proteome</keyword>
<feature type="compositionally biased region" description="Polar residues" evidence="1">
    <location>
        <begin position="362"/>
        <end position="371"/>
    </location>
</feature>
<accession>A0ABQ7KMY4</accession>
<name>A0ABQ7KMY4_BRACM</name>
<feature type="compositionally biased region" description="Polar residues" evidence="1">
    <location>
        <begin position="392"/>
        <end position="401"/>
    </location>
</feature>
<dbReference type="EMBL" id="JADBGQ010000015">
    <property type="protein sequence ID" value="KAG5374496.1"/>
    <property type="molecule type" value="Genomic_DNA"/>
</dbReference>
<evidence type="ECO:0000313" key="2">
    <source>
        <dbReference type="EMBL" id="KAG5374496.1"/>
    </source>
</evidence>
<feature type="region of interest" description="Disordered" evidence="1">
    <location>
        <begin position="342"/>
        <end position="401"/>
    </location>
</feature>
<gene>
    <name evidence="2" type="primary">A09p038170.1_BraROA</name>
    <name evidence="2" type="ORF">IGI04_042176</name>
</gene>